<dbReference type="EMBL" id="HBER01008932">
    <property type="protein sequence ID" value="CAD8529185.1"/>
    <property type="molecule type" value="Transcribed_RNA"/>
</dbReference>
<evidence type="ECO:0000256" key="1">
    <source>
        <dbReference type="SAM" id="MobiDB-lite"/>
    </source>
</evidence>
<evidence type="ECO:0000313" key="3">
    <source>
        <dbReference type="EMBL" id="CAD8529185.1"/>
    </source>
</evidence>
<sequence length="190" mass="21687">MTWFWFGLVIGLTAAEVEWTDSPALTNIWQATSSGETDRLVDVLVGTREAGIARSGDGRGPLFWAYEFKNVDALALLMHFQADEDAEDADGKRPRDFFPDGPEMLQEFKAEAEARLEEVVGLLKDREEEFAQYSTDASLDYSDEGFDEMPPDQRDEIDYADEEDEEDEEEGYEGRLEELRAKSREHKDEV</sequence>
<protein>
    <submittedName>
        <fullName evidence="3">Uncharacterized protein</fullName>
    </submittedName>
</protein>
<feature type="signal peptide" evidence="2">
    <location>
        <begin position="1"/>
        <end position="15"/>
    </location>
</feature>
<feature type="compositionally biased region" description="Acidic residues" evidence="1">
    <location>
        <begin position="158"/>
        <end position="171"/>
    </location>
</feature>
<dbReference type="AlphaFoldDB" id="A0A7S0NQX5"/>
<proteinExistence type="predicted"/>
<evidence type="ECO:0000256" key="2">
    <source>
        <dbReference type="SAM" id="SignalP"/>
    </source>
</evidence>
<gene>
    <name evidence="3" type="ORF">CLEP1334_LOCUS4437</name>
</gene>
<name>A0A7S0NQX5_9EUKA</name>
<feature type="compositionally biased region" description="Acidic residues" evidence="1">
    <location>
        <begin position="141"/>
        <end position="150"/>
    </location>
</feature>
<reference evidence="3" key="1">
    <citation type="submission" date="2021-01" db="EMBL/GenBank/DDBJ databases">
        <authorList>
            <person name="Corre E."/>
            <person name="Pelletier E."/>
            <person name="Niang G."/>
            <person name="Scheremetjew M."/>
            <person name="Finn R."/>
            <person name="Kale V."/>
            <person name="Holt S."/>
            <person name="Cochrane G."/>
            <person name="Meng A."/>
            <person name="Brown T."/>
            <person name="Cohen L."/>
        </authorList>
    </citation>
    <scope>NUCLEOTIDE SEQUENCE</scope>
    <source>
        <strain evidence="3">RCC1130</strain>
    </source>
</reference>
<organism evidence="3">
    <name type="scientific">Calcidiscus leptoporus</name>
    <dbReference type="NCBI Taxonomy" id="127549"/>
    <lineage>
        <taxon>Eukaryota</taxon>
        <taxon>Haptista</taxon>
        <taxon>Haptophyta</taxon>
        <taxon>Prymnesiophyceae</taxon>
        <taxon>Coccolithales</taxon>
        <taxon>Calcidiscaceae</taxon>
        <taxon>Calcidiscus</taxon>
    </lineage>
</organism>
<accession>A0A7S0NQX5</accession>
<dbReference type="SUPFAM" id="SSF48403">
    <property type="entry name" value="Ankyrin repeat"/>
    <property type="match status" value="1"/>
</dbReference>
<dbReference type="Gene3D" id="1.25.40.20">
    <property type="entry name" value="Ankyrin repeat-containing domain"/>
    <property type="match status" value="1"/>
</dbReference>
<feature type="compositionally biased region" description="Basic and acidic residues" evidence="1">
    <location>
        <begin position="172"/>
        <end position="190"/>
    </location>
</feature>
<feature type="region of interest" description="Disordered" evidence="1">
    <location>
        <begin position="134"/>
        <end position="190"/>
    </location>
</feature>
<keyword evidence="2" id="KW-0732">Signal</keyword>
<feature type="chain" id="PRO_5031176564" evidence="2">
    <location>
        <begin position="16"/>
        <end position="190"/>
    </location>
</feature>
<dbReference type="InterPro" id="IPR036770">
    <property type="entry name" value="Ankyrin_rpt-contain_sf"/>
</dbReference>